<feature type="transmembrane region" description="Helical" evidence="7">
    <location>
        <begin position="218"/>
        <end position="238"/>
    </location>
</feature>
<name>A0A0H3YK80_SCHMD</name>
<dbReference type="FunFam" id="1.20.1250.20:FF:000423">
    <property type="entry name" value="Putative inorganic phosphate cotransporter-like Protein"/>
    <property type="match status" value="1"/>
</dbReference>
<dbReference type="PROSITE" id="PS50850">
    <property type="entry name" value="MFS"/>
    <property type="match status" value="1"/>
</dbReference>
<reference evidence="9" key="1">
    <citation type="journal article" date="2015" name="Elife">
        <title>Stem cells and fluid flow drive cyst formation in an invertebrate excretory organ.</title>
        <authorList>
            <person name="Thi-Kim Vu H."/>
            <person name="Rink J.C."/>
            <person name="McKinney S.A."/>
            <person name="McClain M."/>
            <person name="Lakshmanaperumal N."/>
            <person name="Alexander R."/>
            <person name="Sanchez Alvarado A."/>
        </authorList>
    </citation>
    <scope>NUCLEOTIDE SEQUENCE</scope>
</reference>
<feature type="transmembrane region" description="Helical" evidence="7">
    <location>
        <begin position="452"/>
        <end position="473"/>
    </location>
</feature>
<feature type="transmembrane region" description="Helical" evidence="7">
    <location>
        <begin position="386"/>
        <end position="408"/>
    </location>
</feature>
<evidence type="ECO:0000256" key="3">
    <source>
        <dbReference type="ARBA" id="ARBA00022692"/>
    </source>
</evidence>
<dbReference type="OrthoDB" id="2985014at2759"/>
<keyword evidence="6 7" id="KW-0472">Membrane</keyword>
<dbReference type="Pfam" id="PF07690">
    <property type="entry name" value="MFS_1"/>
    <property type="match status" value="1"/>
</dbReference>
<feature type="transmembrane region" description="Helical" evidence="7">
    <location>
        <begin position="286"/>
        <end position="304"/>
    </location>
</feature>
<feature type="transmembrane region" description="Helical" evidence="7">
    <location>
        <begin position="96"/>
        <end position="116"/>
    </location>
</feature>
<feature type="transmembrane region" description="Helical" evidence="7">
    <location>
        <begin position="184"/>
        <end position="206"/>
    </location>
</feature>
<dbReference type="InterPro" id="IPR020846">
    <property type="entry name" value="MFS_dom"/>
</dbReference>
<dbReference type="Gene3D" id="1.20.1250.20">
    <property type="entry name" value="MFS general substrate transporter like domains"/>
    <property type="match status" value="2"/>
</dbReference>
<feature type="domain" description="Major facilitator superfamily (MFS) profile" evidence="8">
    <location>
        <begin position="18"/>
        <end position="478"/>
    </location>
</feature>
<keyword evidence="4" id="KW-0769">Symport</keyword>
<dbReference type="SUPFAM" id="SSF103473">
    <property type="entry name" value="MFS general substrate transporter"/>
    <property type="match status" value="1"/>
</dbReference>
<dbReference type="PANTHER" id="PTHR11662:SF399">
    <property type="entry name" value="FI19708P1-RELATED"/>
    <property type="match status" value="1"/>
</dbReference>
<dbReference type="PANTHER" id="PTHR11662">
    <property type="entry name" value="SOLUTE CARRIER FAMILY 17"/>
    <property type="match status" value="1"/>
</dbReference>
<evidence type="ECO:0000259" key="8">
    <source>
        <dbReference type="PROSITE" id="PS50850"/>
    </source>
</evidence>
<protein>
    <submittedName>
        <fullName evidence="9">Slc17a-5</fullName>
    </submittedName>
</protein>
<dbReference type="CDD" id="cd17318">
    <property type="entry name" value="MFS_SLC17"/>
    <property type="match status" value="1"/>
</dbReference>
<evidence type="ECO:0000313" key="9">
    <source>
        <dbReference type="EMBL" id="AKN21528.1"/>
    </source>
</evidence>
<dbReference type="InterPro" id="IPR036259">
    <property type="entry name" value="MFS_trans_sf"/>
</dbReference>
<evidence type="ECO:0000256" key="1">
    <source>
        <dbReference type="ARBA" id="ARBA00004141"/>
    </source>
</evidence>
<sequence>MITMKEELTEKYPLCNSKRLIVALIGFIGTLNLYSIRMNLSVGILCMTNHTAVDLMDNHSFVPKNFSNVTKTSCALLGEEKAKDGDLVWSKQTRSIILGVFFWGYLVTQIPAGMLVQRFSPKWILFGFMMLSSLSVMFTPLAARTSVGFMIALRVICGLCSGVWFPSIYQLWSRWAPPQDRSLLVGLTNSGLHVGNALTLPIAGLLCEYGFAGGWPSIFYTSGLFGILWCILWAFLIYDTPSDHPTISDGEKNYIEKSLCGEINDSNKNVNICDLPWRAIATSKPFWAIAVINIMFDWNGYTFITSTPTYMKEVLKFNMSQNGFVSAAPYIGMGIGQICFAILCDILQKRKILSVTRIRKLMNCLGMLTPGLIVVILAYLKCESRYLAVVLLTIGLSATSALFVGAFVNHVDIAPQYAGLLFGLTNTLGAFTGFFSSYFVGAVTKNNDVNSWRIVFFVCSIIYVAGAIFYLIFGSGKLQSWAIQNTNDSNNFSLLNKDKEKEAEC</sequence>
<feature type="transmembrane region" description="Helical" evidence="7">
    <location>
        <begin position="360"/>
        <end position="380"/>
    </location>
</feature>
<proteinExistence type="evidence at transcript level"/>
<dbReference type="EMBL" id="KT163578">
    <property type="protein sequence ID" value="AKN21528.1"/>
    <property type="molecule type" value="mRNA"/>
</dbReference>
<dbReference type="InterPro" id="IPR011701">
    <property type="entry name" value="MFS"/>
</dbReference>
<evidence type="ECO:0000256" key="7">
    <source>
        <dbReference type="SAM" id="Phobius"/>
    </source>
</evidence>
<dbReference type="AlphaFoldDB" id="A0A0H3YK80"/>
<dbReference type="GO" id="GO:0006820">
    <property type="term" value="P:monoatomic anion transport"/>
    <property type="evidence" value="ECO:0007669"/>
    <property type="project" value="TreeGrafter"/>
</dbReference>
<dbReference type="GO" id="GO:0016020">
    <property type="term" value="C:membrane"/>
    <property type="evidence" value="ECO:0007669"/>
    <property type="project" value="UniProtKB-SubCell"/>
</dbReference>
<keyword evidence="2" id="KW-0813">Transport</keyword>
<dbReference type="InterPro" id="IPR050382">
    <property type="entry name" value="MFS_Na/Anion_cotransporter"/>
</dbReference>
<comment type="subcellular location">
    <subcellularLocation>
        <location evidence="1">Membrane</location>
        <topology evidence="1">Multi-pass membrane protein</topology>
    </subcellularLocation>
</comment>
<gene>
    <name evidence="9" type="primary">slc17a-5</name>
</gene>
<feature type="transmembrane region" description="Helical" evidence="7">
    <location>
        <begin position="149"/>
        <end position="172"/>
    </location>
</feature>
<feature type="transmembrane region" description="Helical" evidence="7">
    <location>
        <begin position="324"/>
        <end position="348"/>
    </location>
</feature>
<accession>A0A0H3YK80</accession>
<evidence type="ECO:0000256" key="4">
    <source>
        <dbReference type="ARBA" id="ARBA00022847"/>
    </source>
</evidence>
<keyword evidence="3 7" id="KW-0812">Transmembrane</keyword>
<organism evidence="9">
    <name type="scientific">Schmidtea mediterranea</name>
    <name type="common">Freshwater planarian flatworm</name>
    <dbReference type="NCBI Taxonomy" id="79327"/>
    <lineage>
        <taxon>Eukaryota</taxon>
        <taxon>Metazoa</taxon>
        <taxon>Spiralia</taxon>
        <taxon>Lophotrochozoa</taxon>
        <taxon>Platyhelminthes</taxon>
        <taxon>Rhabditophora</taxon>
        <taxon>Seriata</taxon>
        <taxon>Tricladida</taxon>
        <taxon>Continenticola</taxon>
        <taxon>Geoplanoidea</taxon>
        <taxon>Dugesiidae</taxon>
        <taxon>Schmidtea</taxon>
    </lineage>
</organism>
<evidence type="ECO:0000256" key="6">
    <source>
        <dbReference type="ARBA" id="ARBA00023136"/>
    </source>
</evidence>
<feature type="transmembrane region" description="Helical" evidence="7">
    <location>
        <begin position="420"/>
        <end position="440"/>
    </location>
</feature>
<feature type="transmembrane region" description="Helical" evidence="7">
    <location>
        <begin position="123"/>
        <end position="143"/>
    </location>
</feature>
<dbReference type="FunFam" id="1.20.1250.20:FF:000003">
    <property type="entry name" value="Solute carrier family 17 member 3"/>
    <property type="match status" value="1"/>
</dbReference>
<evidence type="ECO:0000256" key="5">
    <source>
        <dbReference type="ARBA" id="ARBA00022989"/>
    </source>
</evidence>
<evidence type="ECO:0000256" key="2">
    <source>
        <dbReference type="ARBA" id="ARBA00022448"/>
    </source>
</evidence>
<dbReference type="GO" id="GO:0015293">
    <property type="term" value="F:symporter activity"/>
    <property type="evidence" value="ECO:0007669"/>
    <property type="project" value="UniProtKB-KW"/>
</dbReference>
<feature type="transmembrane region" description="Helical" evidence="7">
    <location>
        <begin position="20"/>
        <end position="37"/>
    </location>
</feature>
<keyword evidence="5 7" id="KW-1133">Transmembrane helix</keyword>